<dbReference type="SUPFAM" id="SSF54106">
    <property type="entry name" value="LysM domain"/>
    <property type="match status" value="1"/>
</dbReference>
<keyword evidence="1" id="KW-1133">Transmembrane helix</keyword>
<dbReference type="InterPro" id="IPR018392">
    <property type="entry name" value="LysM"/>
</dbReference>
<dbReference type="InterPro" id="IPR036779">
    <property type="entry name" value="LysM_dom_sf"/>
</dbReference>
<dbReference type="SMART" id="SM00257">
    <property type="entry name" value="LysM"/>
    <property type="match status" value="1"/>
</dbReference>
<protein>
    <submittedName>
        <fullName evidence="3">LysM peptidoglycan-binding domain-containing protein</fullName>
    </submittedName>
</protein>
<evidence type="ECO:0000259" key="2">
    <source>
        <dbReference type="PROSITE" id="PS51782"/>
    </source>
</evidence>
<name>A0ABW0R8S7_9BACL</name>
<keyword evidence="1" id="KW-0812">Transmembrane</keyword>
<feature type="domain" description="LysM" evidence="2">
    <location>
        <begin position="35"/>
        <end position="84"/>
    </location>
</feature>
<dbReference type="Pfam" id="PF01476">
    <property type="entry name" value="LysM"/>
    <property type="match status" value="1"/>
</dbReference>
<dbReference type="EMBL" id="JBHSNQ010000048">
    <property type="protein sequence ID" value="MFC5541136.1"/>
    <property type="molecule type" value="Genomic_DNA"/>
</dbReference>
<dbReference type="Proteomes" id="UP001595978">
    <property type="component" value="Unassembled WGS sequence"/>
</dbReference>
<keyword evidence="1" id="KW-0472">Membrane</keyword>
<feature type="transmembrane region" description="Helical" evidence="1">
    <location>
        <begin position="9"/>
        <end position="26"/>
    </location>
</feature>
<evidence type="ECO:0000313" key="3">
    <source>
        <dbReference type="EMBL" id="MFC5541136.1"/>
    </source>
</evidence>
<organism evidence="3 4">
    <name type="scientific">Ureibacillus suwonensis</name>
    <dbReference type="NCBI Taxonomy" id="313007"/>
    <lineage>
        <taxon>Bacteria</taxon>
        <taxon>Bacillati</taxon>
        <taxon>Bacillota</taxon>
        <taxon>Bacilli</taxon>
        <taxon>Bacillales</taxon>
        <taxon>Caryophanaceae</taxon>
        <taxon>Ureibacillus</taxon>
    </lineage>
</organism>
<reference evidence="4" key="1">
    <citation type="journal article" date="2019" name="Int. J. Syst. Evol. Microbiol.">
        <title>The Global Catalogue of Microorganisms (GCM) 10K type strain sequencing project: providing services to taxonomists for standard genome sequencing and annotation.</title>
        <authorList>
            <consortium name="The Broad Institute Genomics Platform"/>
            <consortium name="The Broad Institute Genome Sequencing Center for Infectious Disease"/>
            <person name="Wu L."/>
            <person name="Ma J."/>
        </authorList>
    </citation>
    <scope>NUCLEOTIDE SEQUENCE [LARGE SCALE GENOMIC DNA]</scope>
    <source>
        <strain evidence="4">CCUG 56331</strain>
    </source>
</reference>
<dbReference type="RefSeq" id="WP_342469755.1">
    <property type="nucleotide sequence ID" value="NZ_JBHSNQ010000048.1"/>
</dbReference>
<comment type="caution">
    <text evidence="3">The sequence shown here is derived from an EMBL/GenBank/DDBJ whole genome shotgun (WGS) entry which is preliminary data.</text>
</comment>
<keyword evidence="4" id="KW-1185">Reference proteome</keyword>
<gene>
    <name evidence="3" type="ORF">ACFPOH_05005</name>
</gene>
<sequence>MAWLKRNHYLKVLIIVSLIIIAYIFITDEGELTFEQITIKEGDTLWTLADRYKGNLTKEDWIRMVAVENNLDGEHIIAGETLMIPVPKDAIYIAINEEDEIQSVKVASKR</sequence>
<accession>A0ABW0R8S7</accession>
<dbReference type="CDD" id="cd00118">
    <property type="entry name" value="LysM"/>
    <property type="match status" value="1"/>
</dbReference>
<dbReference type="Gene3D" id="3.10.350.10">
    <property type="entry name" value="LysM domain"/>
    <property type="match status" value="1"/>
</dbReference>
<evidence type="ECO:0000313" key="4">
    <source>
        <dbReference type="Proteomes" id="UP001595978"/>
    </source>
</evidence>
<evidence type="ECO:0000256" key="1">
    <source>
        <dbReference type="SAM" id="Phobius"/>
    </source>
</evidence>
<dbReference type="PROSITE" id="PS51782">
    <property type="entry name" value="LYSM"/>
    <property type="match status" value="1"/>
</dbReference>
<proteinExistence type="predicted"/>